<evidence type="ECO:0000259" key="12">
    <source>
        <dbReference type="PROSITE" id="PS50873"/>
    </source>
</evidence>
<dbReference type="GO" id="GO:0046872">
    <property type="term" value="F:metal ion binding"/>
    <property type="evidence" value="ECO:0007669"/>
    <property type="project" value="UniProtKB-KW"/>
</dbReference>
<keyword evidence="7" id="KW-0479">Metal-binding</keyword>
<dbReference type="SMR" id="A0A067DUE8"/>
<evidence type="ECO:0000313" key="14">
    <source>
        <dbReference type="Proteomes" id="UP000027120"/>
    </source>
</evidence>
<dbReference type="EMBL" id="KK785505">
    <property type="protein sequence ID" value="KDO42196.1"/>
    <property type="molecule type" value="Genomic_DNA"/>
</dbReference>
<evidence type="ECO:0000313" key="13">
    <source>
        <dbReference type="EMBL" id="KDO42196.1"/>
    </source>
</evidence>
<keyword evidence="8" id="KW-0560">Oxidoreductase</keyword>
<comment type="cofactor">
    <cofactor evidence="2">
        <name>Ca(2+)</name>
        <dbReference type="ChEBI" id="CHEBI:29108"/>
    </cofactor>
</comment>
<dbReference type="GO" id="GO:0004601">
    <property type="term" value="F:peroxidase activity"/>
    <property type="evidence" value="ECO:0000318"/>
    <property type="project" value="GO_Central"/>
</dbReference>
<proteinExistence type="inferred from homology"/>
<dbReference type="Gene3D" id="1.10.420.10">
    <property type="entry name" value="Peroxidase, domain 2"/>
    <property type="match status" value="2"/>
</dbReference>
<dbReference type="PROSITE" id="PS50873">
    <property type="entry name" value="PEROXIDASE_4"/>
    <property type="match status" value="1"/>
</dbReference>
<accession>A0A067DUE8</accession>
<dbReference type="STRING" id="2711.A0A067DUE8"/>
<dbReference type="Pfam" id="PF00141">
    <property type="entry name" value="peroxidase"/>
    <property type="match status" value="1"/>
</dbReference>
<keyword evidence="5" id="KW-0575">Peroxidase</keyword>
<keyword evidence="9" id="KW-0408">Iron</keyword>
<dbReference type="PANTHER" id="PTHR31517:SF84">
    <property type="entry name" value="PEROXIDASE"/>
    <property type="match status" value="1"/>
</dbReference>
<dbReference type="GO" id="GO:0020037">
    <property type="term" value="F:heme binding"/>
    <property type="evidence" value="ECO:0007669"/>
    <property type="project" value="InterPro"/>
</dbReference>
<dbReference type="GO" id="GO:0009505">
    <property type="term" value="C:plant-type cell wall"/>
    <property type="evidence" value="ECO:0000318"/>
    <property type="project" value="GO_Central"/>
</dbReference>
<sequence>MKDKGVAAGLLRMHFRDCFVRSGGLGYDVPAGRRDGRASKASEATTNLPSPAFNAKQLTQSFAAKGLTQEDMLIQFQWKPMCAVDLKRKCPKGNNNSNLVVPMNPASPSIKTTMSVTMLIFYATEGTLLQTKLCLLTQQHRIELKTIWGNKFVAAMVRMGPIGVVTGQAGEIRANCRVINSKNA</sequence>
<evidence type="ECO:0000256" key="11">
    <source>
        <dbReference type="RuleBase" id="RU004241"/>
    </source>
</evidence>
<protein>
    <recommendedName>
        <fullName evidence="4">peroxidase</fullName>
        <ecNumber evidence="4">1.11.1.7</ecNumber>
    </recommendedName>
</protein>
<dbReference type="GO" id="GO:0006950">
    <property type="term" value="P:response to stress"/>
    <property type="evidence" value="ECO:0000318"/>
    <property type="project" value="GO_Central"/>
</dbReference>
<evidence type="ECO:0000256" key="7">
    <source>
        <dbReference type="ARBA" id="ARBA00022723"/>
    </source>
</evidence>
<dbReference type="InterPro" id="IPR002016">
    <property type="entry name" value="Haem_peroxidase"/>
</dbReference>
<evidence type="ECO:0000256" key="9">
    <source>
        <dbReference type="ARBA" id="ARBA00023004"/>
    </source>
</evidence>
<dbReference type="EC" id="1.11.1.7" evidence="4"/>
<evidence type="ECO:0000256" key="2">
    <source>
        <dbReference type="ARBA" id="ARBA00001913"/>
    </source>
</evidence>
<dbReference type="GO" id="GO:0140825">
    <property type="term" value="F:lactoperoxidase activity"/>
    <property type="evidence" value="ECO:0007669"/>
    <property type="project" value="UniProtKB-EC"/>
</dbReference>
<feature type="domain" description="Plant heme peroxidase family profile" evidence="12">
    <location>
        <begin position="8"/>
        <end position="180"/>
    </location>
</feature>
<evidence type="ECO:0000256" key="4">
    <source>
        <dbReference type="ARBA" id="ARBA00012313"/>
    </source>
</evidence>
<dbReference type="InterPro" id="IPR010255">
    <property type="entry name" value="Haem_peroxidase_sf"/>
</dbReference>
<evidence type="ECO:0000256" key="3">
    <source>
        <dbReference type="ARBA" id="ARBA00001970"/>
    </source>
</evidence>
<dbReference type="PANTHER" id="PTHR31517">
    <property type="match status" value="1"/>
</dbReference>
<dbReference type="AlphaFoldDB" id="A0A067DUE8"/>
<dbReference type="Gene3D" id="1.10.520.10">
    <property type="match status" value="2"/>
</dbReference>
<dbReference type="GO" id="GO:0006979">
    <property type="term" value="P:response to oxidative stress"/>
    <property type="evidence" value="ECO:0007669"/>
    <property type="project" value="InterPro"/>
</dbReference>
<evidence type="ECO:0000256" key="6">
    <source>
        <dbReference type="ARBA" id="ARBA00022617"/>
    </source>
</evidence>
<reference evidence="13 14" key="1">
    <citation type="submission" date="2014-04" db="EMBL/GenBank/DDBJ databases">
        <authorList>
            <consortium name="International Citrus Genome Consortium"/>
            <person name="Gmitter F."/>
            <person name="Chen C."/>
            <person name="Farmerie W."/>
            <person name="Harkins T."/>
            <person name="Desany B."/>
            <person name="Mohiuddin M."/>
            <person name="Kodira C."/>
            <person name="Borodovsky M."/>
            <person name="Lomsadze A."/>
            <person name="Burns P."/>
            <person name="Jenkins J."/>
            <person name="Prochnik S."/>
            <person name="Shu S."/>
            <person name="Chapman J."/>
            <person name="Pitluck S."/>
            <person name="Schmutz J."/>
            <person name="Rokhsar D."/>
        </authorList>
    </citation>
    <scope>NUCLEOTIDE SEQUENCE</scope>
</reference>
<dbReference type="InterPro" id="IPR000823">
    <property type="entry name" value="Peroxidase_pln"/>
</dbReference>
<evidence type="ECO:0000256" key="10">
    <source>
        <dbReference type="PIRSR" id="PIRSR600823-2"/>
    </source>
</evidence>
<evidence type="ECO:0000256" key="8">
    <source>
        <dbReference type="ARBA" id="ARBA00023002"/>
    </source>
</evidence>
<evidence type="ECO:0000256" key="1">
    <source>
        <dbReference type="ARBA" id="ARBA00000189"/>
    </source>
</evidence>
<dbReference type="Proteomes" id="UP000027120">
    <property type="component" value="Unassembled WGS sequence"/>
</dbReference>
<comment type="similarity">
    <text evidence="11">Belongs to the peroxidase family.</text>
</comment>
<organism evidence="13 14">
    <name type="scientific">Citrus sinensis</name>
    <name type="common">Sweet orange</name>
    <name type="synonym">Citrus aurantium var. sinensis</name>
    <dbReference type="NCBI Taxonomy" id="2711"/>
    <lineage>
        <taxon>Eukaryota</taxon>
        <taxon>Viridiplantae</taxon>
        <taxon>Streptophyta</taxon>
        <taxon>Embryophyta</taxon>
        <taxon>Tracheophyta</taxon>
        <taxon>Spermatophyta</taxon>
        <taxon>Magnoliopsida</taxon>
        <taxon>eudicotyledons</taxon>
        <taxon>Gunneridae</taxon>
        <taxon>Pentapetalae</taxon>
        <taxon>rosids</taxon>
        <taxon>malvids</taxon>
        <taxon>Sapindales</taxon>
        <taxon>Rutaceae</taxon>
        <taxon>Aurantioideae</taxon>
        <taxon>Citrus</taxon>
    </lineage>
</organism>
<comment type="catalytic activity">
    <reaction evidence="1">
        <text>2 a phenolic donor + H2O2 = 2 a phenolic radical donor + 2 H2O</text>
        <dbReference type="Rhea" id="RHEA:56136"/>
        <dbReference type="ChEBI" id="CHEBI:15377"/>
        <dbReference type="ChEBI" id="CHEBI:16240"/>
        <dbReference type="ChEBI" id="CHEBI:139520"/>
        <dbReference type="ChEBI" id="CHEBI:139521"/>
        <dbReference type="EC" id="1.11.1.7"/>
    </reaction>
</comment>
<comment type="cofactor">
    <cofactor evidence="3">
        <name>heme b</name>
        <dbReference type="ChEBI" id="CHEBI:60344"/>
    </cofactor>
</comment>
<keyword evidence="6" id="KW-0349">Heme</keyword>
<dbReference type="SUPFAM" id="SSF48113">
    <property type="entry name" value="Heme-dependent peroxidases"/>
    <property type="match status" value="1"/>
</dbReference>
<name>A0A067DUE8_CITSI</name>
<dbReference type="PRINTS" id="PR00461">
    <property type="entry name" value="PLPEROXIDASE"/>
</dbReference>
<gene>
    <name evidence="13" type="ORF">CISIN_1g038804mg</name>
</gene>
<evidence type="ECO:0000256" key="5">
    <source>
        <dbReference type="ARBA" id="ARBA00022559"/>
    </source>
</evidence>
<feature type="binding site" evidence="10">
    <location>
        <position position="49"/>
    </location>
    <ligand>
        <name>substrate</name>
    </ligand>
</feature>
<keyword evidence="14" id="KW-1185">Reference proteome</keyword>